<sequence length="227" mass="25961">MRLQTIFFTDMSQMEDDEIFSKTSFNENSQKEKEEKVHKDSSLALDIQVGYGNVSKTEHNIKDTLMRDKDSTSDDKLIYRITDRIPLHLTLLFALQQSLLSLSLNLVVSLLVAEVVCAKENDEFKAKLLSSTMFMSGLTTLLQVTVGIRLPFYQGPILEYVAPLLVMTTFNKDQCNFAVIRRTNGMYIFLTGVRNVSISPTLSLDYIIMMVFHFNCFLVVLLDIQYL</sequence>
<keyword evidence="5" id="KW-0472">Membrane</keyword>
<keyword evidence="3" id="KW-0812">Transmembrane</keyword>
<evidence type="ECO:0000313" key="7">
    <source>
        <dbReference type="Proteomes" id="UP001217089"/>
    </source>
</evidence>
<dbReference type="EMBL" id="JARBDR010000141">
    <property type="protein sequence ID" value="KAJ8320132.1"/>
    <property type="molecule type" value="Genomic_DNA"/>
</dbReference>
<evidence type="ECO:0000256" key="5">
    <source>
        <dbReference type="ARBA" id="ARBA00023136"/>
    </source>
</evidence>
<dbReference type="InterPro" id="IPR006043">
    <property type="entry name" value="NCS2"/>
</dbReference>
<keyword evidence="7" id="KW-1185">Reference proteome</keyword>
<dbReference type="PANTHER" id="PTHR11119">
    <property type="entry name" value="XANTHINE-URACIL / VITAMIN C PERMEASE FAMILY MEMBER"/>
    <property type="match status" value="1"/>
</dbReference>
<dbReference type="Pfam" id="PF00860">
    <property type="entry name" value="Xan_ur_permease"/>
    <property type="match status" value="1"/>
</dbReference>
<comment type="caution">
    <text evidence="6">The sequence shown here is derived from an EMBL/GenBank/DDBJ whole genome shotgun (WGS) entry which is preliminary data.</text>
</comment>
<accession>A0ABQ9FTR8</accession>
<name>A0ABQ9FTR8_TEGGR</name>
<keyword evidence="4" id="KW-1133">Transmembrane helix</keyword>
<evidence type="ECO:0000313" key="6">
    <source>
        <dbReference type="EMBL" id="KAJ8320132.1"/>
    </source>
</evidence>
<gene>
    <name evidence="6" type="ORF">KUTeg_001719</name>
</gene>
<organism evidence="6 7">
    <name type="scientific">Tegillarca granosa</name>
    <name type="common">Malaysian cockle</name>
    <name type="synonym">Anadara granosa</name>
    <dbReference type="NCBI Taxonomy" id="220873"/>
    <lineage>
        <taxon>Eukaryota</taxon>
        <taxon>Metazoa</taxon>
        <taxon>Spiralia</taxon>
        <taxon>Lophotrochozoa</taxon>
        <taxon>Mollusca</taxon>
        <taxon>Bivalvia</taxon>
        <taxon>Autobranchia</taxon>
        <taxon>Pteriomorphia</taxon>
        <taxon>Arcoida</taxon>
        <taxon>Arcoidea</taxon>
        <taxon>Arcidae</taxon>
        <taxon>Tegillarca</taxon>
    </lineage>
</organism>
<comment type="similarity">
    <text evidence="2">Belongs to the nucleobase:cation symporter-2 (NCS2) (TC 2.A.40) family.</text>
</comment>
<evidence type="ECO:0000256" key="4">
    <source>
        <dbReference type="ARBA" id="ARBA00022989"/>
    </source>
</evidence>
<evidence type="ECO:0000256" key="3">
    <source>
        <dbReference type="ARBA" id="ARBA00022692"/>
    </source>
</evidence>
<proteinExistence type="inferred from homology"/>
<comment type="subcellular location">
    <subcellularLocation>
        <location evidence="1">Membrane</location>
        <topology evidence="1">Multi-pass membrane protein</topology>
    </subcellularLocation>
</comment>
<protein>
    <submittedName>
        <fullName evidence="6">Uncharacterized protein</fullName>
    </submittedName>
</protein>
<dbReference type="Proteomes" id="UP001217089">
    <property type="component" value="Unassembled WGS sequence"/>
</dbReference>
<reference evidence="6 7" key="1">
    <citation type="submission" date="2022-12" db="EMBL/GenBank/DDBJ databases">
        <title>Chromosome-level genome of Tegillarca granosa.</title>
        <authorList>
            <person name="Kim J."/>
        </authorList>
    </citation>
    <scope>NUCLEOTIDE SEQUENCE [LARGE SCALE GENOMIC DNA]</scope>
    <source>
        <strain evidence="6">Teg-2019</strain>
        <tissue evidence="6">Adductor muscle</tissue>
    </source>
</reference>
<evidence type="ECO:0000256" key="1">
    <source>
        <dbReference type="ARBA" id="ARBA00004141"/>
    </source>
</evidence>
<evidence type="ECO:0000256" key="2">
    <source>
        <dbReference type="ARBA" id="ARBA00008821"/>
    </source>
</evidence>